<dbReference type="Pfam" id="PF14530">
    <property type="entry name" value="DUF4439"/>
    <property type="match status" value="1"/>
</dbReference>
<accession>A0ABW1JJ54</accession>
<evidence type="ECO:0000313" key="4">
    <source>
        <dbReference type="Proteomes" id="UP001596189"/>
    </source>
</evidence>
<name>A0ABW1JJ54_9ACTN</name>
<gene>
    <name evidence="3" type="ORF">ACFQDO_19970</name>
</gene>
<evidence type="ECO:0000313" key="3">
    <source>
        <dbReference type="EMBL" id="MFC6009416.1"/>
    </source>
</evidence>
<reference evidence="4" key="1">
    <citation type="journal article" date="2019" name="Int. J. Syst. Evol. Microbiol.">
        <title>The Global Catalogue of Microorganisms (GCM) 10K type strain sequencing project: providing services to taxonomists for standard genome sequencing and annotation.</title>
        <authorList>
            <consortium name="The Broad Institute Genomics Platform"/>
            <consortium name="The Broad Institute Genome Sequencing Center for Infectious Disease"/>
            <person name="Wu L."/>
            <person name="Ma J."/>
        </authorList>
    </citation>
    <scope>NUCLEOTIDE SEQUENCE [LARGE SCALE GENOMIC DNA]</scope>
    <source>
        <strain evidence="4">KACC 14249</strain>
    </source>
</reference>
<dbReference type="InterPro" id="IPR009078">
    <property type="entry name" value="Ferritin-like_SF"/>
</dbReference>
<keyword evidence="4" id="KW-1185">Reference proteome</keyword>
<dbReference type="SUPFAM" id="SSF47240">
    <property type="entry name" value="Ferritin-like"/>
    <property type="match status" value="1"/>
</dbReference>
<dbReference type="Proteomes" id="UP001596189">
    <property type="component" value="Unassembled WGS sequence"/>
</dbReference>
<evidence type="ECO:0000259" key="2">
    <source>
        <dbReference type="Pfam" id="PF14530"/>
    </source>
</evidence>
<dbReference type="Gene3D" id="1.20.1260.10">
    <property type="match status" value="1"/>
</dbReference>
<sequence length="167" mass="16765">MSAAQPTAAVAATGTSTSPGADPTTMPAAQATALAAVLAAEQAAVYAYGVVGAQGAAADRDEALTALQRHAARRDLVAARLSVAQQTPKPAPPAYQLPFAVGTPAQSRKLAVHVETAVADANADLVAASPAAARVEASRWLAESAVAARTWGARAQTFPGMPERAGR</sequence>
<dbReference type="EMBL" id="JBHSRD010000008">
    <property type="protein sequence ID" value="MFC6009416.1"/>
    <property type="molecule type" value="Genomic_DNA"/>
</dbReference>
<dbReference type="InterPro" id="IPR029447">
    <property type="entry name" value="DUF4439"/>
</dbReference>
<organism evidence="3 4">
    <name type="scientific">Angustibacter luteus</name>
    <dbReference type="NCBI Taxonomy" id="658456"/>
    <lineage>
        <taxon>Bacteria</taxon>
        <taxon>Bacillati</taxon>
        <taxon>Actinomycetota</taxon>
        <taxon>Actinomycetes</taxon>
        <taxon>Kineosporiales</taxon>
        <taxon>Kineosporiaceae</taxon>
    </lineage>
</organism>
<comment type="caution">
    <text evidence="3">The sequence shown here is derived from an EMBL/GenBank/DDBJ whole genome shotgun (WGS) entry which is preliminary data.</text>
</comment>
<dbReference type="InterPro" id="IPR012347">
    <property type="entry name" value="Ferritin-like"/>
</dbReference>
<evidence type="ECO:0000256" key="1">
    <source>
        <dbReference type="SAM" id="MobiDB-lite"/>
    </source>
</evidence>
<feature type="domain" description="DUF4439" evidence="2">
    <location>
        <begin position="33"/>
        <end position="163"/>
    </location>
</feature>
<dbReference type="RefSeq" id="WP_345717925.1">
    <property type="nucleotide sequence ID" value="NZ_BAABFP010000007.1"/>
</dbReference>
<proteinExistence type="predicted"/>
<protein>
    <submittedName>
        <fullName evidence="3">DUF4439 domain-containing protein</fullName>
    </submittedName>
</protein>
<feature type="region of interest" description="Disordered" evidence="1">
    <location>
        <begin position="1"/>
        <end position="25"/>
    </location>
</feature>
<feature type="compositionally biased region" description="Low complexity" evidence="1">
    <location>
        <begin position="1"/>
        <end position="21"/>
    </location>
</feature>